<dbReference type="Proteomes" id="UP000002051">
    <property type="component" value="Unassembled WGS sequence"/>
</dbReference>
<dbReference type="EMBL" id="PSQE01000004">
    <property type="protein sequence ID" value="RHN60073.1"/>
    <property type="molecule type" value="Genomic_DNA"/>
</dbReference>
<reference evidence="5" key="4">
    <citation type="journal article" date="2018" name="Nat. Plants">
        <title>Whole-genome landscape of Medicago truncatula symbiotic genes.</title>
        <authorList>
            <person name="Pecrix Y."/>
            <person name="Staton S.E."/>
            <person name="Sallet E."/>
            <person name="Lelandais-Briere C."/>
            <person name="Moreau S."/>
            <person name="Carrere S."/>
            <person name="Blein T."/>
            <person name="Jardinaud M.F."/>
            <person name="Latrasse D."/>
            <person name="Zouine M."/>
            <person name="Zahm M."/>
            <person name="Kreplak J."/>
            <person name="Mayjonade B."/>
            <person name="Satge C."/>
            <person name="Perez M."/>
            <person name="Cauet S."/>
            <person name="Marande W."/>
            <person name="Chantry-Darmon C."/>
            <person name="Lopez-Roques C."/>
            <person name="Bouchez O."/>
            <person name="Berard A."/>
            <person name="Debelle F."/>
            <person name="Munos S."/>
            <person name="Bendahmane A."/>
            <person name="Berges H."/>
            <person name="Niebel A."/>
            <person name="Buitink J."/>
            <person name="Frugier F."/>
            <person name="Benhamed M."/>
            <person name="Crespi M."/>
            <person name="Gouzy J."/>
            <person name="Gamas P."/>
        </authorList>
    </citation>
    <scope>NUCLEOTIDE SEQUENCE [LARGE SCALE GENOMIC DNA]</scope>
    <source>
        <strain evidence="5">cv. Jemalong A17</strain>
    </source>
</reference>
<evidence type="ECO:0000313" key="5">
    <source>
        <dbReference type="Proteomes" id="UP000265566"/>
    </source>
</evidence>
<sequence length="100" mass="11274">MNSLPIPHPSFPLLYCNHNTNVMSHILLCYADALVDVAVAANQPTLYAAAVAKTTKEENNLIDAANEARTRYEYRIRHTSDTAIRHSLENIGYNTFEIRI</sequence>
<keyword evidence="4" id="KW-1185">Reference proteome</keyword>
<evidence type="ECO:0000313" key="2">
    <source>
        <dbReference type="EMBL" id="RHN60073.1"/>
    </source>
</evidence>
<reference evidence="3" key="3">
    <citation type="submission" date="2015-06" db="UniProtKB">
        <authorList>
            <consortium name="EnsemblPlants"/>
        </authorList>
    </citation>
    <scope>IDENTIFICATION</scope>
    <source>
        <strain evidence="3">cv. Jemalong A17</strain>
    </source>
</reference>
<dbReference type="Proteomes" id="UP000265566">
    <property type="component" value="Chromosome 4"/>
</dbReference>
<reference evidence="1 4" key="2">
    <citation type="journal article" date="2014" name="BMC Genomics">
        <title>An improved genome release (version Mt4.0) for the model legume Medicago truncatula.</title>
        <authorList>
            <person name="Tang H."/>
            <person name="Krishnakumar V."/>
            <person name="Bidwell S."/>
            <person name="Rosen B."/>
            <person name="Chan A."/>
            <person name="Zhou S."/>
            <person name="Gentzbittel L."/>
            <person name="Childs K.L."/>
            <person name="Yandell M."/>
            <person name="Gundlach H."/>
            <person name="Mayer K.F."/>
            <person name="Schwartz D.C."/>
            <person name="Town C.D."/>
        </authorList>
    </citation>
    <scope>GENOME REANNOTATION</scope>
    <source>
        <strain evidence="1">A17</strain>
        <strain evidence="3 4">cv. Jemalong A17</strain>
    </source>
</reference>
<name>A0A072TKM0_MEDTR</name>
<proteinExistence type="predicted"/>
<accession>A0A072TKM0</accession>
<dbReference type="AlphaFoldDB" id="A0A072TKM0"/>
<evidence type="ECO:0000313" key="1">
    <source>
        <dbReference type="EMBL" id="KEH17761.1"/>
    </source>
</evidence>
<dbReference type="HOGENOM" id="CLU_2310301_0_0_1"/>
<gene>
    <name evidence="1" type="ORF">MTR_0001s0500</name>
    <name evidence="2" type="ORF">MtrunA17_Chr4g0021251</name>
</gene>
<dbReference type="EMBL" id="KL402726">
    <property type="protein sequence ID" value="KEH17761.1"/>
    <property type="molecule type" value="Genomic_DNA"/>
</dbReference>
<dbReference type="EnsemblPlants" id="KEH17761">
    <property type="protein sequence ID" value="KEH17761"/>
    <property type="gene ID" value="MTR_0001s0500"/>
</dbReference>
<reference evidence="2" key="5">
    <citation type="journal article" date="2018" name="Nat. Plants">
        <title>Whole-genome landscape of Medicago truncatula symbiotic genes.</title>
        <authorList>
            <person name="Pecrix Y."/>
            <person name="Gamas P."/>
            <person name="Carrere S."/>
        </authorList>
    </citation>
    <scope>NUCLEOTIDE SEQUENCE</scope>
    <source>
        <tissue evidence="2">Leaves</tissue>
    </source>
</reference>
<reference evidence="1 4" key="1">
    <citation type="journal article" date="2011" name="Nature">
        <title>The Medicago genome provides insight into the evolution of rhizobial symbioses.</title>
        <authorList>
            <person name="Young N.D."/>
            <person name="Debelle F."/>
            <person name="Oldroyd G.E."/>
            <person name="Geurts R."/>
            <person name="Cannon S.B."/>
            <person name="Udvardi M.K."/>
            <person name="Benedito V.A."/>
            <person name="Mayer K.F."/>
            <person name="Gouzy J."/>
            <person name="Schoof H."/>
            <person name="Van de Peer Y."/>
            <person name="Proost S."/>
            <person name="Cook D.R."/>
            <person name="Meyers B.C."/>
            <person name="Spannagl M."/>
            <person name="Cheung F."/>
            <person name="De Mita S."/>
            <person name="Krishnakumar V."/>
            <person name="Gundlach H."/>
            <person name="Zhou S."/>
            <person name="Mudge J."/>
            <person name="Bharti A.K."/>
            <person name="Murray J.D."/>
            <person name="Naoumkina M.A."/>
            <person name="Rosen B."/>
            <person name="Silverstein K.A."/>
            <person name="Tang H."/>
            <person name="Rombauts S."/>
            <person name="Zhao P.X."/>
            <person name="Zhou P."/>
            <person name="Barbe V."/>
            <person name="Bardou P."/>
            <person name="Bechner M."/>
            <person name="Bellec A."/>
            <person name="Berger A."/>
            <person name="Berges H."/>
            <person name="Bidwell S."/>
            <person name="Bisseling T."/>
            <person name="Choisne N."/>
            <person name="Couloux A."/>
            <person name="Denny R."/>
            <person name="Deshpande S."/>
            <person name="Dai X."/>
            <person name="Doyle J.J."/>
            <person name="Dudez A.M."/>
            <person name="Farmer A.D."/>
            <person name="Fouteau S."/>
            <person name="Franken C."/>
            <person name="Gibelin C."/>
            <person name="Gish J."/>
            <person name="Goldstein S."/>
            <person name="Gonzalez A.J."/>
            <person name="Green P.J."/>
            <person name="Hallab A."/>
            <person name="Hartog M."/>
            <person name="Hua A."/>
            <person name="Humphray S.J."/>
            <person name="Jeong D.H."/>
            <person name="Jing Y."/>
            <person name="Jocker A."/>
            <person name="Kenton S.M."/>
            <person name="Kim D.J."/>
            <person name="Klee K."/>
            <person name="Lai H."/>
            <person name="Lang C."/>
            <person name="Lin S."/>
            <person name="Macmil S.L."/>
            <person name="Magdelenat G."/>
            <person name="Matthews L."/>
            <person name="McCorrison J."/>
            <person name="Monaghan E.L."/>
            <person name="Mun J.H."/>
            <person name="Najar F.Z."/>
            <person name="Nicholson C."/>
            <person name="Noirot C."/>
            <person name="O'Bleness M."/>
            <person name="Paule C.R."/>
            <person name="Poulain J."/>
            <person name="Prion F."/>
            <person name="Qin B."/>
            <person name="Qu C."/>
            <person name="Retzel E.F."/>
            <person name="Riddle C."/>
            <person name="Sallet E."/>
            <person name="Samain S."/>
            <person name="Samson N."/>
            <person name="Sanders I."/>
            <person name="Saurat O."/>
            <person name="Scarpelli C."/>
            <person name="Schiex T."/>
            <person name="Segurens B."/>
            <person name="Severin A.J."/>
            <person name="Sherrier D.J."/>
            <person name="Shi R."/>
            <person name="Sims S."/>
            <person name="Singer S.R."/>
            <person name="Sinharoy S."/>
            <person name="Sterck L."/>
            <person name="Viollet A."/>
            <person name="Wang B.B."/>
            <person name="Wang K."/>
            <person name="Wang M."/>
            <person name="Wang X."/>
            <person name="Warfsmann J."/>
            <person name="Weissenbach J."/>
            <person name="White D.D."/>
            <person name="White J.D."/>
            <person name="Wiley G.B."/>
            <person name="Wincker P."/>
            <person name="Xing Y."/>
            <person name="Yang L."/>
            <person name="Yao Z."/>
            <person name="Ying F."/>
            <person name="Zhai J."/>
            <person name="Zhou L."/>
            <person name="Zuber A."/>
            <person name="Denarie J."/>
            <person name="Dixon R.A."/>
            <person name="May G.D."/>
            <person name="Schwartz D.C."/>
            <person name="Rogers J."/>
            <person name="Quetier F."/>
            <person name="Town C.D."/>
            <person name="Roe B.A."/>
        </authorList>
    </citation>
    <scope>NUCLEOTIDE SEQUENCE [LARGE SCALE GENOMIC DNA]</scope>
    <source>
        <strain evidence="1">A17</strain>
        <strain evidence="3 4">cv. Jemalong A17</strain>
    </source>
</reference>
<evidence type="ECO:0000313" key="4">
    <source>
        <dbReference type="Proteomes" id="UP000002051"/>
    </source>
</evidence>
<organism evidence="1 4">
    <name type="scientific">Medicago truncatula</name>
    <name type="common">Barrel medic</name>
    <name type="synonym">Medicago tribuloides</name>
    <dbReference type="NCBI Taxonomy" id="3880"/>
    <lineage>
        <taxon>Eukaryota</taxon>
        <taxon>Viridiplantae</taxon>
        <taxon>Streptophyta</taxon>
        <taxon>Embryophyta</taxon>
        <taxon>Tracheophyta</taxon>
        <taxon>Spermatophyta</taxon>
        <taxon>Magnoliopsida</taxon>
        <taxon>eudicotyledons</taxon>
        <taxon>Gunneridae</taxon>
        <taxon>Pentapetalae</taxon>
        <taxon>rosids</taxon>
        <taxon>fabids</taxon>
        <taxon>Fabales</taxon>
        <taxon>Fabaceae</taxon>
        <taxon>Papilionoideae</taxon>
        <taxon>50 kb inversion clade</taxon>
        <taxon>NPAAA clade</taxon>
        <taxon>Hologalegina</taxon>
        <taxon>IRL clade</taxon>
        <taxon>Trifolieae</taxon>
        <taxon>Medicago</taxon>
    </lineage>
</organism>
<protein>
    <submittedName>
        <fullName evidence="1 3">Uncharacterized protein</fullName>
    </submittedName>
</protein>
<dbReference type="Gramene" id="rna22277">
    <property type="protein sequence ID" value="RHN60073.1"/>
    <property type="gene ID" value="gene22277"/>
</dbReference>
<evidence type="ECO:0000313" key="3">
    <source>
        <dbReference type="EnsemblPlants" id="KEH17761"/>
    </source>
</evidence>